<dbReference type="Gene3D" id="3.10.105.10">
    <property type="entry name" value="Dipeptide-binding Protein, Domain 3"/>
    <property type="match status" value="1"/>
</dbReference>
<evidence type="ECO:0000259" key="4">
    <source>
        <dbReference type="Pfam" id="PF00496"/>
    </source>
</evidence>
<comment type="caution">
    <text evidence="5">The sequence shown here is derived from an EMBL/GenBank/DDBJ whole genome shotgun (WGS) entry which is preliminary data.</text>
</comment>
<dbReference type="InterPro" id="IPR039424">
    <property type="entry name" value="SBP_5"/>
</dbReference>
<dbReference type="CDD" id="cd08493">
    <property type="entry name" value="PBP2_DppA_like"/>
    <property type="match status" value="1"/>
</dbReference>
<dbReference type="InterPro" id="IPR030678">
    <property type="entry name" value="Peptide/Ni-bd"/>
</dbReference>
<dbReference type="GO" id="GO:0042597">
    <property type="term" value="C:periplasmic space"/>
    <property type="evidence" value="ECO:0007669"/>
    <property type="project" value="UniProtKB-ARBA"/>
</dbReference>
<dbReference type="GO" id="GO:0043190">
    <property type="term" value="C:ATP-binding cassette (ABC) transporter complex"/>
    <property type="evidence" value="ECO:0007669"/>
    <property type="project" value="InterPro"/>
</dbReference>
<dbReference type="Gene3D" id="3.40.190.10">
    <property type="entry name" value="Periplasmic binding protein-like II"/>
    <property type="match status" value="1"/>
</dbReference>
<dbReference type="AlphaFoldDB" id="A0A838AE65"/>
<evidence type="ECO:0000313" key="6">
    <source>
        <dbReference type="Proteomes" id="UP000582974"/>
    </source>
</evidence>
<protein>
    <submittedName>
        <fullName evidence="5">ABC transporter substrate-binding protein</fullName>
    </submittedName>
</protein>
<dbReference type="PROSITE" id="PS51257">
    <property type="entry name" value="PROKAR_LIPOPROTEIN"/>
    <property type="match status" value="1"/>
</dbReference>
<gene>
    <name evidence="5" type="ORF">H0B56_18010</name>
</gene>
<dbReference type="PANTHER" id="PTHR30290:SF9">
    <property type="entry name" value="OLIGOPEPTIDE-BINDING PROTEIN APPA"/>
    <property type="match status" value="1"/>
</dbReference>
<name>A0A838AE65_9PSEU</name>
<evidence type="ECO:0000256" key="1">
    <source>
        <dbReference type="ARBA" id="ARBA00005695"/>
    </source>
</evidence>
<dbReference type="PANTHER" id="PTHR30290">
    <property type="entry name" value="PERIPLASMIC BINDING COMPONENT OF ABC TRANSPORTER"/>
    <property type="match status" value="1"/>
</dbReference>
<evidence type="ECO:0000256" key="3">
    <source>
        <dbReference type="ARBA" id="ARBA00022729"/>
    </source>
</evidence>
<comment type="similarity">
    <text evidence="1">Belongs to the bacterial solute-binding protein 5 family.</text>
</comment>
<dbReference type="SUPFAM" id="SSF53850">
    <property type="entry name" value="Periplasmic binding protein-like II"/>
    <property type="match status" value="1"/>
</dbReference>
<dbReference type="Pfam" id="PF00496">
    <property type="entry name" value="SBP_bac_5"/>
    <property type="match status" value="1"/>
</dbReference>
<sequence length="557" mass="61845">MLQSRVTRLGRTALIGIAGALAVSLAGCESERDTGDGDRNETEPFVFGVPTDARTLDPIFTTDGETFRVTRQIYDTLLDHEPGGKEIVGGLAEDWESSDDGLEWTFQLREGVTFHDGEELDGEAVCANFERWHNFEGAYQDTNFTYYWQNMFGGFAENEEDVDTEEKFRSCTADGLTVTIEVAEPSANYPGAFSMATFGIVSPGSLEQIEDDEITSADSAFPDYTQEAGVLAGTGPFKISEWDHGSQEITLERFDDYWGDNAKVKTLIFKTISEETARRQALEAGDIHGYDLAAPGDVEPLKENGFQVPTRDVFNILYLAFQQETTPEFADLEVRQAMAHAVDRQRIVDTILPEGGEVASQFMPPTVDGWSEDVTTYDYDPELAEEMIADAGVDGLTVDFCYVTDTSRPYMPAVRDIFEIISSDLEEVGLSIDPKPMEWDQYIPATNSGKCSLYLLGWTGDFNEGYNFLGTWFDRPSDEWGFENEEIFDLLSEIDRTPDPDERAAKLAEANEVIMDFLPGLPISSSPPAIAFAPDVEPMDVSPLTQEVFADVSFAEE</sequence>
<dbReference type="PIRSF" id="PIRSF002741">
    <property type="entry name" value="MppA"/>
    <property type="match status" value="1"/>
</dbReference>
<feature type="domain" description="Solute-binding protein family 5" evidence="4">
    <location>
        <begin position="86"/>
        <end position="474"/>
    </location>
</feature>
<keyword evidence="6" id="KW-1185">Reference proteome</keyword>
<dbReference type="EMBL" id="JACCKD010000007">
    <property type="protein sequence ID" value="MBA0127445.1"/>
    <property type="molecule type" value="Genomic_DNA"/>
</dbReference>
<dbReference type="InterPro" id="IPR000914">
    <property type="entry name" value="SBP_5_dom"/>
</dbReference>
<accession>A0A838AE65</accession>
<dbReference type="Proteomes" id="UP000582974">
    <property type="component" value="Unassembled WGS sequence"/>
</dbReference>
<proteinExistence type="inferred from homology"/>
<dbReference type="GO" id="GO:0015833">
    <property type="term" value="P:peptide transport"/>
    <property type="evidence" value="ECO:0007669"/>
    <property type="project" value="TreeGrafter"/>
</dbReference>
<dbReference type="GO" id="GO:1904680">
    <property type="term" value="F:peptide transmembrane transporter activity"/>
    <property type="evidence" value="ECO:0007669"/>
    <property type="project" value="TreeGrafter"/>
</dbReference>
<organism evidence="5 6">
    <name type="scientific">Haloechinothrix aidingensis</name>
    <dbReference type="NCBI Taxonomy" id="2752311"/>
    <lineage>
        <taxon>Bacteria</taxon>
        <taxon>Bacillati</taxon>
        <taxon>Actinomycetota</taxon>
        <taxon>Actinomycetes</taxon>
        <taxon>Pseudonocardiales</taxon>
        <taxon>Pseudonocardiaceae</taxon>
        <taxon>Haloechinothrix</taxon>
    </lineage>
</organism>
<dbReference type="Gene3D" id="3.90.76.10">
    <property type="entry name" value="Dipeptide-binding Protein, Domain 1"/>
    <property type="match status" value="1"/>
</dbReference>
<reference evidence="5 6" key="1">
    <citation type="submission" date="2020-07" db="EMBL/GenBank/DDBJ databases">
        <title>Genome of Haloechinothrix sp.</title>
        <authorList>
            <person name="Tang S.-K."/>
            <person name="Yang L."/>
            <person name="Zhu W.-Y."/>
        </authorList>
    </citation>
    <scope>NUCLEOTIDE SEQUENCE [LARGE SCALE GENOMIC DNA]</scope>
    <source>
        <strain evidence="5 6">YIM 98757</strain>
    </source>
</reference>
<keyword evidence="2" id="KW-0813">Transport</keyword>
<keyword evidence="3" id="KW-0732">Signal</keyword>
<evidence type="ECO:0000256" key="2">
    <source>
        <dbReference type="ARBA" id="ARBA00022448"/>
    </source>
</evidence>
<evidence type="ECO:0000313" key="5">
    <source>
        <dbReference type="EMBL" id="MBA0127445.1"/>
    </source>
</evidence>